<dbReference type="RefSeq" id="WP_151532839.1">
    <property type="nucleotide sequence ID" value="NZ_WBOS01000001.1"/>
</dbReference>
<evidence type="ECO:0000259" key="2">
    <source>
        <dbReference type="PROSITE" id="PS51677"/>
    </source>
</evidence>
<feature type="compositionally biased region" description="Polar residues" evidence="1">
    <location>
        <begin position="111"/>
        <end position="138"/>
    </location>
</feature>
<comment type="caution">
    <text evidence="3">The sequence shown here is derived from an EMBL/GenBank/DDBJ whole genome shotgun (WGS) entry which is preliminary data.</text>
</comment>
<evidence type="ECO:0000256" key="1">
    <source>
        <dbReference type="SAM" id="MobiDB-lite"/>
    </source>
</evidence>
<organism evidence="3 4">
    <name type="scientific">Cytobacillus depressus</name>
    <dbReference type="NCBI Taxonomy" id="1602942"/>
    <lineage>
        <taxon>Bacteria</taxon>
        <taxon>Bacillati</taxon>
        <taxon>Bacillota</taxon>
        <taxon>Bacilli</taxon>
        <taxon>Bacillales</taxon>
        <taxon>Bacillaceae</taxon>
        <taxon>Cytobacillus</taxon>
    </lineage>
</organism>
<dbReference type="PANTHER" id="PTHR10587:SF125">
    <property type="entry name" value="POLYSACCHARIDE DEACETYLASE YHEN-RELATED"/>
    <property type="match status" value="1"/>
</dbReference>
<dbReference type="Pfam" id="PF01522">
    <property type="entry name" value="Polysacc_deac_1"/>
    <property type="match status" value="1"/>
</dbReference>
<gene>
    <name evidence="3" type="ORF">F7731_00615</name>
</gene>
<reference evidence="3 4" key="1">
    <citation type="journal article" date="2016" name="Antonie Van Leeuwenhoek">
        <title>Bacillus depressus sp. nov., isolated from soil of a sunflower field.</title>
        <authorList>
            <person name="Wei X."/>
            <person name="Xin D."/>
            <person name="Xin Y."/>
            <person name="Zhang H."/>
            <person name="Wang T."/>
            <person name="Zhang J."/>
        </authorList>
    </citation>
    <scope>NUCLEOTIDE SEQUENCE [LARGE SCALE GENOMIC DNA]</scope>
    <source>
        <strain evidence="3 4">BZ1</strain>
    </source>
</reference>
<dbReference type="Gene3D" id="3.20.20.370">
    <property type="entry name" value="Glycoside hydrolase/deacetylase"/>
    <property type="match status" value="1"/>
</dbReference>
<dbReference type="CDD" id="cd10944">
    <property type="entry name" value="CE4_SmPgdA_like"/>
    <property type="match status" value="1"/>
</dbReference>
<protein>
    <submittedName>
        <fullName evidence="3">Polysaccharide deacetylase</fullName>
    </submittedName>
</protein>
<dbReference type="PANTHER" id="PTHR10587">
    <property type="entry name" value="GLYCOSYL TRANSFERASE-RELATED"/>
    <property type="match status" value="1"/>
</dbReference>
<dbReference type="GO" id="GO:0005975">
    <property type="term" value="P:carbohydrate metabolic process"/>
    <property type="evidence" value="ECO:0007669"/>
    <property type="project" value="InterPro"/>
</dbReference>
<evidence type="ECO:0000313" key="4">
    <source>
        <dbReference type="Proteomes" id="UP000481030"/>
    </source>
</evidence>
<evidence type="ECO:0000313" key="3">
    <source>
        <dbReference type="EMBL" id="KAB2338113.1"/>
    </source>
</evidence>
<dbReference type="SUPFAM" id="SSF88713">
    <property type="entry name" value="Glycoside hydrolase/deacetylase"/>
    <property type="match status" value="1"/>
</dbReference>
<dbReference type="InterPro" id="IPR002509">
    <property type="entry name" value="NODB_dom"/>
</dbReference>
<dbReference type="OrthoDB" id="258610at2"/>
<name>A0A6L3VBH0_9BACI</name>
<dbReference type="Proteomes" id="UP000481030">
    <property type="component" value="Unassembled WGS sequence"/>
</dbReference>
<accession>A0A6L3VBH0</accession>
<dbReference type="AlphaFoldDB" id="A0A6L3VBH0"/>
<proteinExistence type="predicted"/>
<feature type="domain" description="NodB homology" evidence="2">
    <location>
        <begin position="143"/>
        <end position="327"/>
    </location>
</feature>
<dbReference type="InterPro" id="IPR011330">
    <property type="entry name" value="Glyco_hydro/deAcase_b/a-brl"/>
</dbReference>
<dbReference type="PROSITE" id="PS51677">
    <property type="entry name" value="NODB"/>
    <property type="match status" value="1"/>
</dbReference>
<sequence>MRRKRSRKKLMKLNGKLLTSLFICLMLILTSVEPRKTIEVAAVSSFSQPINIMYSLLAMRHFDQQIGELNGGPSFENYIRSVYKIKNDKLNAQNQQPQGEKETNVQEEQEQQATLPNNENTNQGINESTKQENTQVKQQNEQKMVYLTFDDGPSAYTMQILDALQSYDMKATFFMLEPNMRTYENELQATIENGHIPALHGVTHRIDLIYRSEKTVVDEMTAAQGTLMQLTGTVSHLIRTPYGSAPYMKPSYKQAVEEAGFQLWDWTIDSEDWKYKNGEYVPKVIQQIENYRLHESPMVILLHDKKSTAEHLPQLLTYLKNNGYQAELLDEKLTAFHF</sequence>
<dbReference type="GO" id="GO:0016810">
    <property type="term" value="F:hydrolase activity, acting on carbon-nitrogen (but not peptide) bonds"/>
    <property type="evidence" value="ECO:0007669"/>
    <property type="project" value="InterPro"/>
</dbReference>
<dbReference type="InterPro" id="IPR050248">
    <property type="entry name" value="Polysacc_deacetylase_ArnD"/>
</dbReference>
<feature type="region of interest" description="Disordered" evidence="1">
    <location>
        <begin position="93"/>
        <end position="138"/>
    </location>
</feature>
<dbReference type="EMBL" id="WBOS01000001">
    <property type="protein sequence ID" value="KAB2338113.1"/>
    <property type="molecule type" value="Genomic_DNA"/>
</dbReference>
<keyword evidence="4" id="KW-1185">Reference proteome</keyword>